<sequence length="255" mass="28037">MQIHFLRHATLTVQYDGLTLLVDPMLNPARAMEPIANAGNDWRIPMVELPLSETELQALLHHIDGVLVTHTHRDHWDAAAQELLPKHIPILCQPEDQAVFEQAGFTSVLPIQQQMEWRGLRISRTGGQHGRGELGKKMGPVSGFVLQSRQSPSLYIAGDTVWCSDVEQALTRFSPAVTVLNAGAATYATGGGPITMDEEDVRQVCRRAPDTRVVAVHMETINHCRLSRSALKASLAAEDLTDQVLIPDDGAQLSF</sequence>
<dbReference type="Proteomes" id="UP000287224">
    <property type="component" value="Unassembled WGS sequence"/>
</dbReference>
<dbReference type="Pfam" id="PF12706">
    <property type="entry name" value="Lactamase_B_2"/>
    <property type="match status" value="1"/>
</dbReference>
<dbReference type="AlphaFoldDB" id="A0A401ZM33"/>
<dbReference type="GO" id="GO:0016787">
    <property type="term" value="F:hydrolase activity"/>
    <property type="evidence" value="ECO:0007669"/>
    <property type="project" value="UniProtKB-KW"/>
</dbReference>
<feature type="domain" description="Metallo-beta-lactamase" evidence="2">
    <location>
        <begin position="37"/>
        <end position="218"/>
    </location>
</feature>
<dbReference type="Gene3D" id="3.60.15.10">
    <property type="entry name" value="Ribonuclease Z/Hydroxyacylglutathione hydrolase-like"/>
    <property type="match status" value="1"/>
</dbReference>
<dbReference type="SUPFAM" id="SSF56281">
    <property type="entry name" value="Metallo-hydrolase/oxidoreductase"/>
    <property type="match status" value="1"/>
</dbReference>
<organism evidence="3 4">
    <name type="scientific">Dictyobacter aurantiacus</name>
    <dbReference type="NCBI Taxonomy" id="1936993"/>
    <lineage>
        <taxon>Bacteria</taxon>
        <taxon>Bacillati</taxon>
        <taxon>Chloroflexota</taxon>
        <taxon>Ktedonobacteria</taxon>
        <taxon>Ktedonobacterales</taxon>
        <taxon>Dictyobacteraceae</taxon>
        <taxon>Dictyobacter</taxon>
    </lineage>
</organism>
<evidence type="ECO:0000259" key="2">
    <source>
        <dbReference type="Pfam" id="PF12706"/>
    </source>
</evidence>
<comment type="caution">
    <text evidence="3">The sequence shown here is derived from an EMBL/GenBank/DDBJ whole genome shotgun (WGS) entry which is preliminary data.</text>
</comment>
<dbReference type="InterPro" id="IPR001279">
    <property type="entry name" value="Metallo-B-lactamas"/>
</dbReference>
<dbReference type="PANTHER" id="PTHR43546:SF9">
    <property type="entry name" value="L-ASCORBATE-6-PHOSPHATE LACTONASE ULAG-RELATED"/>
    <property type="match status" value="1"/>
</dbReference>
<dbReference type="InterPro" id="IPR050114">
    <property type="entry name" value="UPF0173_UPF0282_UlaG_hydrolase"/>
</dbReference>
<accession>A0A401ZM33</accession>
<reference evidence="4" key="1">
    <citation type="submission" date="2018-12" db="EMBL/GenBank/DDBJ databases">
        <title>Tengunoibacter tsumagoiensis gen. nov., sp. nov., Dictyobacter kobayashii sp. nov., D. alpinus sp. nov., and D. joshuensis sp. nov. and description of Dictyobacteraceae fam. nov. within the order Ktedonobacterales isolated from Tengu-no-mugimeshi.</title>
        <authorList>
            <person name="Wang C.M."/>
            <person name="Zheng Y."/>
            <person name="Sakai Y."/>
            <person name="Toyoda A."/>
            <person name="Minakuchi Y."/>
            <person name="Abe K."/>
            <person name="Yokota A."/>
            <person name="Yabe S."/>
        </authorList>
    </citation>
    <scope>NUCLEOTIDE SEQUENCE [LARGE SCALE GENOMIC DNA]</scope>
    <source>
        <strain evidence="4">S-27</strain>
    </source>
</reference>
<evidence type="ECO:0000256" key="1">
    <source>
        <dbReference type="ARBA" id="ARBA00022801"/>
    </source>
</evidence>
<evidence type="ECO:0000313" key="4">
    <source>
        <dbReference type="Proteomes" id="UP000287224"/>
    </source>
</evidence>
<dbReference type="InterPro" id="IPR036866">
    <property type="entry name" value="RibonucZ/Hydroxyglut_hydro"/>
</dbReference>
<proteinExistence type="predicted"/>
<dbReference type="PANTHER" id="PTHR43546">
    <property type="entry name" value="UPF0173 METAL-DEPENDENT HYDROLASE MJ1163-RELATED"/>
    <property type="match status" value="1"/>
</dbReference>
<keyword evidence="4" id="KW-1185">Reference proteome</keyword>
<gene>
    <name evidence="3" type="ORF">KDAU_52440</name>
</gene>
<dbReference type="EMBL" id="BIFQ01000002">
    <property type="protein sequence ID" value="GCE07915.1"/>
    <property type="molecule type" value="Genomic_DNA"/>
</dbReference>
<protein>
    <recommendedName>
        <fullName evidence="2">Metallo-beta-lactamase domain-containing protein</fullName>
    </recommendedName>
</protein>
<dbReference type="OrthoDB" id="9805728at2"/>
<dbReference type="RefSeq" id="WP_126600079.1">
    <property type="nucleotide sequence ID" value="NZ_BIFQ01000002.1"/>
</dbReference>
<evidence type="ECO:0000313" key="3">
    <source>
        <dbReference type="EMBL" id="GCE07915.1"/>
    </source>
</evidence>
<keyword evidence="1" id="KW-0378">Hydrolase</keyword>
<name>A0A401ZM33_9CHLR</name>